<dbReference type="OrthoDB" id="1525231at2"/>
<keyword evidence="1" id="KW-0812">Transmembrane</keyword>
<accession>A0A562UA67</accession>
<name>A0A562UA67_9SPHI</name>
<keyword evidence="1" id="KW-1133">Transmembrane helix</keyword>
<sequence length="112" mass="12351">MLFLIILILSFASGYFLPWWVVAIAAFLAAFFIGKTPTQSFWSGFSAVFIVWTVLALFKSIPNDHILASRVVQLFPLPHNWIWLLLITALIGGIVGGMAALSGVLLKRAFAK</sequence>
<feature type="transmembrane region" description="Helical" evidence="1">
    <location>
        <begin position="81"/>
        <end position="106"/>
    </location>
</feature>
<keyword evidence="1" id="KW-0472">Membrane</keyword>
<dbReference type="RefSeq" id="WP_144910590.1">
    <property type="nucleotide sequence ID" value="NZ_VLLI01000003.1"/>
</dbReference>
<evidence type="ECO:0000313" key="3">
    <source>
        <dbReference type="Proteomes" id="UP000317010"/>
    </source>
</evidence>
<keyword evidence="3" id="KW-1185">Reference proteome</keyword>
<dbReference type="Proteomes" id="UP000317010">
    <property type="component" value="Unassembled WGS sequence"/>
</dbReference>
<reference evidence="2 3" key="1">
    <citation type="submission" date="2019-07" db="EMBL/GenBank/DDBJ databases">
        <title>Genomic Encyclopedia of Archaeal and Bacterial Type Strains, Phase II (KMG-II): from individual species to whole genera.</title>
        <authorList>
            <person name="Goeker M."/>
        </authorList>
    </citation>
    <scope>NUCLEOTIDE SEQUENCE [LARGE SCALE GENOMIC DNA]</scope>
    <source>
        <strain evidence="2 3">ATCC BAA-1854</strain>
    </source>
</reference>
<protein>
    <submittedName>
        <fullName evidence="2">Uncharacterized protein</fullName>
    </submittedName>
</protein>
<feature type="transmembrane region" description="Helical" evidence="1">
    <location>
        <begin position="6"/>
        <end position="34"/>
    </location>
</feature>
<organism evidence="2 3">
    <name type="scientific">Mucilaginibacter frigoritolerans</name>
    <dbReference type="NCBI Taxonomy" id="652788"/>
    <lineage>
        <taxon>Bacteria</taxon>
        <taxon>Pseudomonadati</taxon>
        <taxon>Bacteroidota</taxon>
        <taxon>Sphingobacteriia</taxon>
        <taxon>Sphingobacteriales</taxon>
        <taxon>Sphingobacteriaceae</taxon>
        <taxon>Mucilaginibacter</taxon>
    </lineage>
</organism>
<evidence type="ECO:0000313" key="2">
    <source>
        <dbReference type="EMBL" id="TWJ02227.1"/>
    </source>
</evidence>
<comment type="caution">
    <text evidence="2">The sequence shown here is derived from an EMBL/GenBank/DDBJ whole genome shotgun (WGS) entry which is preliminary data.</text>
</comment>
<dbReference type="EMBL" id="VLLI01000003">
    <property type="protein sequence ID" value="TWJ02227.1"/>
    <property type="molecule type" value="Genomic_DNA"/>
</dbReference>
<dbReference type="AlphaFoldDB" id="A0A562UA67"/>
<proteinExistence type="predicted"/>
<evidence type="ECO:0000256" key="1">
    <source>
        <dbReference type="SAM" id="Phobius"/>
    </source>
</evidence>
<gene>
    <name evidence="2" type="ORF">JN11_01199</name>
</gene>
<feature type="transmembrane region" description="Helical" evidence="1">
    <location>
        <begin position="41"/>
        <end position="61"/>
    </location>
</feature>